<gene>
    <name evidence="1" type="primary">PLESTB000763</name>
    <name evidence="1" type="ORF">PLESTB_000325400</name>
</gene>
<proteinExistence type="predicted"/>
<dbReference type="AlphaFoldDB" id="A0A9W6BE58"/>
<evidence type="ECO:0000313" key="2">
    <source>
        <dbReference type="Proteomes" id="UP001165080"/>
    </source>
</evidence>
<keyword evidence="2" id="KW-1185">Reference proteome</keyword>
<comment type="caution">
    <text evidence="1">The sequence shown here is derived from an EMBL/GenBank/DDBJ whole genome shotgun (WGS) entry which is preliminary data.</text>
</comment>
<evidence type="ECO:0000313" key="1">
    <source>
        <dbReference type="EMBL" id="GLC49942.1"/>
    </source>
</evidence>
<sequence>MDGFTGIQTLSPVTIILNRERLKEQLDPLSLHSPRNKVTQLALGAFRAKLDRPATDYEAARELFEFLELPNIHAIAAPV</sequence>
<accession>A0A9W6BE58</accession>
<name>A0A9W6BE58_9CHLO</name>
<reference evidence="1 2" key="1">
    <citation type="journal article" date="2023" name="Commun. Biol.">
        <title>Reorganization of the ancestral sex-determining regions during the evolution of trioecy in Pleodorina starrii.</title>
        <authorList>
            <person name="Takahashi K."/>
            <person name="Suzuki S."/>
            <person name="Kawai-Toyooka H."/>
            <person name="Yamamoto K."/>
            <person name="Hamaji T."/>
            <person name="Ootsuki R."/>
            <person name="Yamaguchi H."/>
            <person name="Kawachi M."/>
            <person name="Higashiyama T."/>
            <person name="Nozaki H."/>
        </authorList>
    </citation>
    <scope>NUCLEOTIDE SEQUENCE [LARGE SCALE GENOMIC DNA]</scope>
    <source>
        <strain evidence="1 2">NIES-4479</strain>
    </source>
</reference>
<organism evidence="1 2">
    <name type="scientific">Pleodorina starrii</name>
    <dbReference type="NCBI Taxonomy" id="330485"/>
    <lineage>
        <taxon>Eukaryota</taxon>
        <taxon>Viridiplantae</taxon>
        <taxon>Chlorophyta</taxon>
        <taxon>core chlorophytes</taxon>
        <taxon>Chlorophyceae</taxon>
        <taxon>CS clade</taxon>
        <taxon>Chlamydomonadales</taxon>
        <taxon>Volvocaceae</taxon>
        <taxon>Pleodorina</taxon>
    </lineage>
</organism>
<protein>
    <submittedName>
        <fullName evidence="1">Uncharacterized protein</fullName>
    </submittedName>
</protein>
<dbReference type="Proteomes" id="UP001165080">
    <property type="component" value="Unassembled WGS sequence"/>
</dbReference>
<dbReference type="EMBL" id="BRXU01000003">
    <property type="protein sequence ID" value="GLC49942.1"/>
    <property type="molecule type" value="Genomic_DNA"/>
</dbReference>